<evidence type="ECO:0000313" key="2">
    <source>
        <dbReference type="Proteomes" id="UP001159363"/>
    </source>
</evidence>
<organism evidence="1 2">
    <name type="scientific">Dryococelus australis</name>
    <dbReference type="NCBI Taxonomy" id="614101"/>
    <lineage>
        <taxon>Eukaryota</taxon>
        <taxon>Metazoa</taxon>
        <taxon>Ecdysozoa</taxon>
        <taxon>Arthropoda</taxon>
        <taxon>Hexapoda</taxon>
        <taxon>Insecta</taxon>
        <taxon>Pterygota</taxon>
        <taxon>Neoptera</taxon>
        <taxon>Polyneoptera</taxon>
        <taxon>Phasmatodea</taxon>
        <taxon>Verophasmatodea</taxon>
        <taxon>Anareolatae</taxon>
        <taxon>Phasmatidae</taxon>
        <taxon>Eurycanthinae</taxon>
        <taxon>Dryococelus</taxon>
    </lineage>
</organism>
<sequence>MLSLQIKYSCKCVEFHFGRAQSTRKRKRSIVAKKKKTQMFPVPLMTRWNSWFGAAKYVAECLDSVELLVQEQEESSVFTYFRNLSSDNIAVIKFSQLSTAQKTIEAIVKIKVQTTCLPTKCIQNFQIY</sequence>
<evidence type="ECO:0000313" key="1">
    <source>
        <dbReference type="EMBL" id="KAJ8868149.1"/>
    </source>
</evidence>
<name>A0ABQ9G6S1_9NEOP</name>
<accession>A0ABQ9G6S1</accession>
<proteinExistence type="predicted"/>
<dbReference type="Proteomes" id="UP001159363">
    <property type="component" value="Chromosome 14"/>
</dbReference>
<keyword evidence="2" id="KW-1185">Reference proteome</keyword>
<comment type="caution">
    <text evidence="1">The sequence shown here is derived from an EMBL/GenBank/DDBJ whole genome shotgun (WGS) entry which is preliminary data.</text>
</comment>
<protein>
    <submittedName>
        <fullName evidence="1">Uncharacterized protein</fullName>
    </submittedName>
</protein>
<reference evidence="1 2" key="1">
    <citation type="submission" date="2023-02" db="EMBL/GenBank/DDBJ databases">
        <title>LHISI_Scaffold_Assembly.</title>
        <authorList>
            <person name="Stuart O.P."/>
            <person name="Cleave R."/>
            <person name="Magrath M.J.L."/>
            <person name="Mikheyev A.S."/>
        </authorList>
    </citation>
    <scope>NUCLEOTIDE SEQUENCE [LARGE SCALE GENOMIC DNA]</scope>
    <source>
        <strain evidence="1">Daus_M_001</strain>
        <tissue evidence="1">Leg muscle</tissue>
    </source>
</reference>
<dbReference type="EMBL" id="JARBHB010000015">
    <property type="protein sequence ID" value="KAJ8868149.1"/>
    <property type="molecule type" value="Genomic_DNA"/>
</dbReference>
<gene>
    <name evidence="1" type="ORF">PR048_031958</name>
</gene>